<feature type="compositionally biased region" description="Basic and acidic residues" evidence="1">
    <location>
        <begin position="262"/>
        <end position="283"/>
    </location>
</feature>
<reference evidence="3 4" key="1">
    <citation type="submission" date="2017-03" db="EMBL/GenBank/DDBJ databases">
        <title>An alternative strategy for trypanosome survival in the mammalian bloodstream revealed through genome and transcriptome analysis of the ubiquitous bovine parasite Trypanosoma (Megatrypanum) theileri.</title>
        <authorList>
            <person name="Kelly S."/>
            <person name="Ivens A."/>
            <person name="Mott A."/>
            <person name="O'Neill E."/>
            <person name="Emms D."/>
            <person name="Macleod O."/>
            <person name="Voorheis P."/>
            <person name="Matthews J."/>
            <person name="Matthews K."/>
            <person name="Carrington M."/>
        </authorList>
    </citation>
    <scope>NUCLEOTIDE SEQUENCE [LARGE SCALE GENOMIC DNA]</scope>
    <source>
        <strain evidence="3">Edinburgh</strain>
    </source>
</reference>
<accession>A0A1X0NN42</accession>
<keyword evidence="2" id="KW-0732">Signal</keyword>
<keyword evidence="4" id="KW-1185">Reference proteome</keyword>
<evidence type="ECO:0000313" key="4">
    <source>
        <dbReference type="Proteomes" id="UP000192257"/>
    </source>
</evidence>
<name>A0A1X0NN42_9TRYP</name>
<feature type="region of interest" description="Disordered" evidence="1">
    <location>
        <begin position="262"/>
        <end position="403"/>
    </location>
</feature>
<dbReference type="EMBL" id="NBCO01000030">
    <property type="protein sequence ID" value="ORC86135.1"/>
    <property type="molecule type" value="Genomic_DNA"/>
</dbReference>
<sequence>MFVQLRRVMYLLVLLQCCVCVAYVANANEVEQVSSNDESTKAKKVDQLVKAIEKAFERIMPMSGCLSLIRKNMELYKKNYKHAEAARKNITALDEEIKVLKGRKEKAWKPEEWEQEKRDGVQQDIYIVGNATLTLNGISQMEKACRNVSVDLGEEIKGLVNAREGFLVAHKNKTPDEIKLEKKSNETEGALVHLNEYREDLLSEFVPLMEVAKSMYDALDAIRGSLGDEATHVMSTEKDSEEEHKKRIGEIMNNFNEKLKEENSKANEEMQGRAEEEQDEKGRGSITEVKPTEATEETKGVGENAQKPPEEGEEKKEDEEDEKKNTKGKEEGKGREGEEEKAGEGDVTKEEGKKEREGEEAENYKNKEETKQEQEKQTNEEAKEDKKGPGAVLSVVQGADSSHSPAMVHSSLLLVLLYVLGCTLVC</sequence>
<dbReference type="VEuPathDB" id="TriTrypDB:TM35_000301750"/>
<evidence type="ECO:0000313" key="3">
    <source>
        <dbReference type="EMBL" id="ORC86135.1"/>
    </source>
</evidence>
<dbReference type="Proteomes" id="UP000192257">
    <property type="component" value="Unassembled WGS sequence"/>
</dbReference>
<comment type="caution">
    <text evidence="3">The sequence shown here is derived from an EMBL/GenBank/DDBJ whole genome shotgun (WGS) entry which is preliminary data.</text>
</comment>
<dbReference type="AlphaFoldDB" id="A0A1X0NN42"/>
<feature type="chain" id="PRO_5013207743" evidence="2">
    <location>
        <begin position="28"/>
        <end position="426"/>
    </location>
</feature>
<feature type="compositionally biased region" description="Basic and acidic residues" evidence="1">
    <location>
        <begin position="290"/>
        <end position="300"/>
    </location>
</feature>
<organism evidence="3 4">
    <name type="scientific">Trypanosoma theileri</name>
    <dbReference type="NCBI Taxonomy" id="67003"/>
    <lineage>
        <taxon>Eukaryota</taxon>
        <taxon>Discoba</taxon>
        <taxon>Euglenozoa</taxon>
        <taxon>Kinetoplastea</taxon>
        <taxon>Metakinetoplastina</taxon>
        <taxon>Trypanosomatida</taxon>
        <taxon>Trypanosomatidae</taxon>
        <taxon>Trypanosoma</taxon>
    </lineage>
</organism>
<evidence type="ECO:0000256" key="1">
    <source>
        <dbReference type="SAM" id="MobiDB-lite"/>
    </source>
</evidence>
<dbReference type="GeneID" id="39988278"/>
<feature type="signal peptide" evidence="2">
    <location>
        <begin position="1"/>
        <end position="27"/>
    </location>
</feature>
<proteinExistence type="predicted"/>
<protein>
    <submittedName>
        <fullName evidence="3">Uncharacterized protein</fullName>
    </submittedName>
</protein>
<gene>
    <name evidence="3" type="ORF">TM35_000301750</name>
</gene>
<dbReference type="RefSeq" id="XP_028880201.1">
    <property type="nucleotide sequence ID" value="XM_029028498.1"/>
</dbReference>
<evidence type="ECO:0000256" key="2">
    <source>
        <dbReference type="SAM" id="SignalP"/>
    </source>
</evidence>
<feature type="compositionally biased region" description="Basic and acidic residues" evidence="1">
    <location>
        <begin position="322"/>
        <end position="388"/>
    </location>
</feature>